<dbReference type="AlphaFoldDB" id="A0A1Y0BZ48"/>
<feature type="coiled-coil region" evidence="1">
    <location>
        <begin position="90"/>
        <end position="124"/>
    </location>
</feature>
<gene>
    <name evidence="2" type="ORF">BTO20_05780</name>
</gene>
<protein>
    <submittedName>
        <fullName evidence="2">Uncharacterized protein</fullName>
    </submittedName>
</protein>
<proteinExistence type="predicted"/>
<name>A0A1Y0BZ48_9MYCO</name>
<reference evidence="2 3" key="1">
    <citation type="submission" date="2017-04" db="EMBL/GenBank/DDBJ databases">
        <title>Whole Genome Sequence of 1,4-Dioxane Degrading Bacterium Mycobacterium dioxanotrophicus PH-06.</title>
        <authorList>
            <person name="He Y."/>
        </authorList>
    </citation>
    <scope>NUCLEOTIDE SEQUENCE [LARGE SCALE GENOMIC DNA]</scope>
    <source>
        <strain evidence="2 3">PH-06</strain>
    </source>
</reference>
<dbReference type="KEGG" id="mdx:BTO20_05780"/>
<keyword evidence="3" id="KW-1185">Reference proteome</keyword>
<organism evidence="2 3">
    <name type="scientific">Mycobacterium dioxanotrophicus</name>
    <dbReference type="NCBI Taxonomy" id="482462"/>
    <lineage>
        <taxon>Bacteria</taxon>
        <taxon>Bacillati</taxon>
        <taxon>Actinomycetota</taxon>
        <taxon>Actinomycetes</taxon>
        <taxon>Mycobacteriales</taxon>
        <taxon>Mycobacteriaceae</taxon>
        <taxon>Mycobacterium</taxon>
    </lineage>
</organism>
<evidence type="ECO:0000313" key="2">
    <source>
        <dbReference type="EMBL" id="ART68162.1"/>
    </source>
</evidence>
<evidence type="ECO:0000256" key="1">
    <source>
        <dbReference type="SAM" id="Coils"/>
    </source>
</evidence>
<dbReference type="RefSeq" id="WP_087074141.1">
    <property type="nucleotide sequence ID" value="NZ_CP020809.1"/>
</dbReference>
<accession>A0A1Y0BZ48</accession>
<dbReference type="Proteomes" id="UP000195331">
    <property type="component" value="Chromosome"/>
</dbReference>
<keyword evidence="1" id="KW-0175">Coiled coil</keyword>
<dbReference type="EMBL" id="CP020809">
    <property type="protein sequence ID" value="ART68162.1"/>
    <property type="molecule type" value="Genomic_DNA"/>
</dbReference>
<dbReference type="Gene3D" id="1.20.5.1000">
    <property type="entry name" value="arf6 gtpase in complex with a specific effector, jip4"/>
    <property type="match status" value="1"/>
</dbReference>
<dbReference type="OrthoDB" id="4730512at2"/>
<evidence type="ECO:0000313" key="3">
    <source>
        <dbReference type="Proteomes" id="UP000195331"/>
    </source>
</evidence>
<sequence length="137" mass="15396">MTACITDLADAAAEHNRPFTGGEAHRRLNMSSRHWPIPATYDAAIAELHATREELNEVLAEHHNFGPLLRSACEANAAIAREFTELLGDREQVRDERDELQVRVDELTAELEEVRERLDFLGKEPVPSSRDRAAVTP</sequence>